<dbReference type="Gene3D" id="3.10.310.10">
    <property type="entry name" value="Diaminopimelate Epimerase, Chain A, domain 1"/>
    <property type="match status" value="2"/>
</dbReference>
<dbReference type="Pfam" id="PF01678">
    <property type="entry name" value="DAP_epimerase"/>
    <property type="match status" value="2"/>
</dbReference>
<proteinExistence type="inferred from homology"/>
<dbReference type="GO" id="GO:0009089">
    <property type="term" value="P:lysine biosynthetic process via diaminopimelate"/>
    <property type="evidence" value="ECO:0007669"/>
    <property type="project" value="InterPro"/>
</dbReference>
<evidence type="ECO:0000256" key="2">
    <source>
        <dbReference type="ARBA" id="ARBA00023235"/>
    </source>
</evidence>
<evidence type="ECO:0000256" key="1">
    <source>
        <dbReference type="ARBA" id="ARBA00010219"/>
    </source>
</evidence>
<evidence type="ECO:0000313" key="3">
    <source>
        <dbReference type="EMBL" id="CAB4652118.1"/>
    </source>
</evidence>
<dbReference type="PANTHER" id="PTHR31689:SF0">
    <property type="entry name" value="DIAMINOPIMELATE EPIMERASE"/>
    <property type="match status" value="1"/>
</dbReference>
<dbReference type="GO" id="GO:0008837">
    <property type="term" value="F:diaminopimelate epimerase activity"/>
    <property type="evidence" value="ECO:0007669"/>
    <property type="project" value="InterPro"/>
</dbReference>
<comment type="similarity">
    <text evidence="1">Belongs to the diaminopimelate epimerase family.</text>
</comment>
<reference evidence="3" key="1">
    <citation type="submission" date="2020-05" db="EMBL/GenBank/DDBJ databases">
        <authorList>
            <person name="Chiriac C."/>
            <person name="Salcher M."/>
            <person name="Ghai R."/>
            <person name="Kavagutti S V."/>
        </authorList>
    </citation>
    <scope>NUCLEOTIDE SEQUENCE</scope>
</reference>
<dbReference type="AlphaFoldDB" id="A0A6J6KT60"/>
<sequence length="267" mass="28303">MIVHLSKHHGLGNDFLVYDLDQGDPGHAWNELAQRWCARTTGIGADGLLLLSTNSSRLSMRLFNADGSIAEISGNGIRCLVQAAHHKLGGADGARYEVETDAGLRDVEVIVATDAHTLQVRVDMGVVSDVGEPEGWDALECDPLRPVRHVSLGNPHSVVGVDDVKIVDLVRLGALVSQVNLEIIESGPGNNAITMRVHERGAGITQACGSGACAAAEAAYAWGFVSPETDEVVVHMDGGVARVRITDDRRAILTGPTTWVGTVTVHV</sequence>
<dbReference type="PANTHER" id="PTHR31689">
    <property type="entry name" value="DIAMINOPIMELATE EPIMERASE, CHLOROPLASTIC"/>
    <property type="match status" value="1"/>
</dbReference>
<dbReference type="NCBIfam" id="TIGR00652">
    <property type="entry name" value="DapF"/>
    <property type="match status" value="1"/>
</dbReference>
<protein>
    <submittedName>
        <fullName evidence="3">Unannotated protein</fullName>
    </submittedName>
</protein>
<gene>
    <name evidence="3" type="ORF">UFOPK2169_00835</name>
</gene>
<dbReference type="InterPro" id="IPR001653">
    <property type="entry name" value="DAP_epimerase_DapF"/>
</dbReference>
<keyword evidence="2" id="KW-0413">Isomerase</keyword>
<dbReference type="GO" id="GO:0005829">
    <property type="term" value="C:cytosol"/>
    <property type="evidence" value="ECO:0007669"/>
    <property type="project" value="TreeGrafter"/>
</dbReference>
<accession>A0A6J6KT60</accession>
<organism evidence="3">
    <name type="scientific">freshwater metagenome</name>
    <dbReference type="NCBI Taxonomy" id="449393"/>
    <lineage>
        <taxon>unclassified sequences</taxon>
        <taxon>metagenomes</taxon>
        <taxon>ecological metagenomes</taxon>
    </lineage>
</organism>
<dbReference type="EMBL" id="CAEZWE010000028">
    <property type="protein sequence ID" value="CAB4652118.1"/>
    <property type="molecule type" value="Genomic_DNA"/>
</dbReference>
<name>A0A6J6KT60_9ZZZZ</name>
<dbReference type="SUPFAM" id="SSF54506">
    <property type="entry name" value="Diaminopimelate epimerase-like"/>
    <property type="match status" value="2"/>
</dbReference>
<dbReference type="HAMAP" id="MF_00197">
    <property type="entry name" value="DAP_epimerase"/>
    <property type="match status" value="1"/>
</dbReference>